<dbReference type="PROSITE" id="PS51257">
    <property type="entry name" value="PROKAR_LIPOPROTEIN"/>
    <property type="match status" value="1"/>
</dbReference>
<dbReference type="EMBL" id="CP137313">
    <property type="protein sequence ID" value="WQF89237.1"/>
    <property type="molecule type" value="Genomic_DNA"/>
</dbReference>
<accession>A0AAX4J1H7</accession>
<protein>
    <recommendedName>
        <fullName evidence="5">Integral membrane protein</fullName>
    </recommendedName>
</protein>
<keyword evidence="4" id="KW-1185">Reference proteome</keyword>
<proteinExistence type="predicted"/>
<name>A0AAX4J1H7_9PEZI</name>
<keyword evidence="2" id="KW-0732">Signal</keyword>
<sequence length="230" mass="25684">MRVFVVCVPSAIWWFLGCHMVACLKKQLLTSKGADPLDLQLWYALESVTAFTVKLATQTPSSIFFHVTDINDRACVPYIRLMMIGQVFPYLWGKVVAWVLPSEQPSSSQRTILRPPPTRRETEETSSVQETRHLQPFDVGGLLSTGDCHQCALPCKNEPQSKNGLSQRVETSETVDDTVHSRDENECAQVDAAPDALRRYGFVNNTLEAKSRLAVLSGNCKKAEADRQSL</sequence>
<evidence type="ECO:0000313" key="4">
    <source>
        <dbReference type="Proteomes" id="UP001322277"/>
    </source>
</evidence>
<feature type="signal peptide" evidence="2">
    <location>
        <begin position="1"/>
        <end position="23"/>
    </location>
</feature>
<evidence type="ECO:0000256" key="1">
    <source>
        <dbReference type="SAM" id="MobiDB-lite"/>
    </source>
</evidence>
<organism evidence="3 4">
    <name type="scientific">Colletotrichum destructivum</name>
    <dbReference type="NCBI Taxonomy" id="34406"/>
    <lineage>
        <taxon>Eukaryota</taxon>
        <taxon>Fungi</taxon>
        <taxon>Dikarya</taxon>
        <taxon>Ascomycota</taxon>
        <taxon>Pezizomycotina</taxon>
        <taxon>Sordariomycetes</taxon>
        <taxon>Hypocreomycetidae</taxon>
        <taxon>Glomerellales</taxon>
        <taxon>Glomerellaceae</taxon>
        <taxon>Colletotrichum</taxon>
        <taxon>Colletotrichum destructivum species complex</taxon>
    </lineage>
</organism>
<dbReference type="RefSeq" id="XP_062786458.1">
    <property type="nucleotide sequence ID" value="XM_062930407.1"/>
</dbReference>
<gene>
    <name evidence="3" type="ORF">CDEST_14251</name>
</gene>
<dbReference type="Proteomes" id="UP001322277">
    <property type="component" value="Chromosome 9"/>
</dbReference>
<dbReference type="GeneID" id="87950751"/>
<evidence type="ECO:0000313" key="3">
    <source>
        <dbReference type="EMBL" id="WQF89237.1"/>
    </source>
</evidence>
<feature type="region of interest" description="Disordered" evidence="1">
    <location>
        <begin position="107"/>
        <end position="129"/>
    </location>
</feature>
<reference evidence="4" key="1">
    <citation type="journal article" date="2023" name="bioRxiv">
        <title>Complete genome of the Medicago anthracnose fungus, Colletotrichum destructivum, reveals a mini-chromosome-like region within a core chromosome.</title>
        <authorList>
            <person name="Lapalu N."/>
            <person name="Simon A."/>
            <person name="Lu A."/>
            <person name="Plaumann P.-L."/>
            <person name="Amselem J."/>
            <person name="Pigne S."/>
            <person name="Auger A."/>
            <person name="Koch C."/>
            <person name="Dallery J.-F."/>
            <person name="O'Connell R.J."/>
        </authorList>
    </citation>
    <scope>NUCLEOTIDE SEQUENCE [LARGE SCALE GENOMIC DNA]</scope>
    <source>
        <strain evidence="4">CBS 520.97</strain>
    </source>
</reference>
<evidence type="ECO:0000256" key="2">
    <source>
        <dbReference type="SAM" id="SignalP"/>
    </source>
</evidence>
<dbReference type="KEGG" id="cdet:87950751"/>
<dbReference type="AlphaFoldDB" id="A0AAX4J1H7"/>
<feature type="chain" id="PRO_5043376972" description="Integral membrane protein" evidence="2">
    <location>
        <begin position="24"/>
        <end position="230"/>
    </location>
</feature>
<evidence type="ECO:0008006" key="5">
    <source>
        <dbReference type="Google" id="ProtNLM"/>
    </source>
</evidence>